<reference evidence="1 2" key="1">
    <citation type="journal article" date="2018" name="Mol. Biol. Evol.">
        <title>Broad Genomic Sampling Reveals a Smut Pathogenic Ancestry of the Fungal Clade Ustilaginomycotina.</title>
        <authorList>
            <person name="Kijpornyongpan T."/>
            <person name="Mondo S.J."/>
            <person name="Barry K."/>
            <person name="Sandor L."/>
            <person name="Lee J."/>
            <person name="Lipzen A."/>
            <person name="Pangilinan J."/>
            <person name="LaButti K."/>
            <person name="Hainaut M."/>
            <person name="Henrissat B."/>
            <person name="Grigoriev I.V."/>
            <person name="Spatafora J.W."/>
            <person name="Aime M.C."/>
        </authorList>
    </citation>
    <scope>NUCLEOTIDE SEQUENCE [LARGE SCALE GENOMIC DNA]</scope>
    <source>
        <strain evidence="1 2">SA 807</strain>
    </source>
</reference>
<sequence length="383" mass="41901">MLLKSYFAYISAISAALAAQIFASPVEKRDFGPVNIFTPPSTYKSDKTLYGRQLMLTVNDNAGTLLTTWENYTPTTPYFPIYTSKDHGFTWKSLSKVTDQVNGWGLRYQPFLYELTQAWAGFPAGTILLAGNSIPSDLSKTKLDLYASKDKGVTWNFVSSIASGGKAVPNNGETPVWEPFLLLHKNQLICYYSDQRDANYGQKIVHQVSSDGKTWGPVVDDVAVKPYGSRPGMPVIAKLPNGEYIMTYEYFDASNPNAGFQTTFKLTQDPLSWNDKPAQILRSTDGYVPLGSPYVIWTPVGGVNGSIVANSGSSPDLFINRNLGNGPWTRLTTQQQDSYSRSLAVGFNPKDITIVGAGPVAENGARNKVEFSARDVNGCATCS</sequence>
<dbReference type="Proteomes" id="UP000245626">
    <property type="component" value="Unassembled WGS sequence"/>
</dbReference>
<organism evidence="1 2">
    <name type="scientific">Violaceomyces palustris</name>
    <dbReference type="NCBI Taxonomy" id="1673888"/>
    <lineage>
        <taxon>Eukaryota</taxon>
        <taxon>Fungi</taxon>
        <taxon>Dikarya</taxon>
        <taxon>Basidiomycota</taxon>
        <taxon>Ustilaginomycotina</taxon>
        <taxon>Ustilaginomycetes</taxon>
        <taxon>Violaceomycetales</taxon>
        <taxon>Violaceomycetaceae</taxon>
        <taxon>Violaceomyces</taxon>
    </lineage>
</organism>
<dbReference type="EMBL" id="KZ819686">
    <property type="protein sequence ID" value="PWN54404.1"/>
    <property type="molecule type" value="Genomic_DNA"/>
</dbReference>
<gene>
    <name evidence="1" type="ORF">IE53DRAFT_365509</name>
</gene>
<name>A0ACD0P8M5_9BASI</name>
<proteinExistence type="predicted"/>
<evidence type="ECO:0000313" key="1">
    <source>
        <dbReference type="EMBL" id="PWN54404.1"/>
    </source>
</evidence>
<accession>A0ACD0P8M5</accession>
<protein>
    <submittedName>
        <fullName evidence="1">Oligoxyloglucan reducing end-specific cellobiohydrolase</fullName>
    </submittedName>
</protein>
<keyword evidence="2" id="KW-1185">Reference proteome</keyword>
<evidence type="ECO:0000313" key="2">
    <source>
        <dbReference type="Proteomes" id="UP000245626"/>
    </source>
</evidence>